<keyword evidence="1" id="KW-1133">Transmembrane helix</keyword>
<organism evidence="2 3">
    <name type="scientific">Arthrobacter terrae</name>
    <dbReference type="NCBI Taxonomy" id="2935737"/>
    <lineage>
        <taxon>Bacteria</taxon>
        <taxon>Bacillati</taxon>
        <taxon>Actinomycetota</taxon>
        <taxon>Actinomycetes</taxon>
        <taxon>Micrococcales</taxon>
        <taxon>Micrococcaceae</taxon>
        <taxon>Arthrobacter</taxon>
    </lineage>
</organism>
<gene>
    <name evidence="2" type="ORF">IV500_12500</name>
</gene>
<dbReference type="Pfam" id="PF11255">
    <property type="entry name" value="DUF3054"/>
    <property type="match status" value="1"/>
</dbReference>
<evidence type="ECO:0000313" key="2">
    <source>
        <dbReference type="EMBL" id="MBG0740201.1"/>
    </source>
</evidence>
<sequence>MKRLKRNDSLPRPGTVIYAGIADLVLVLVFAAVGRASHAEQNPVLGAAATAWPFVAGLALGWLASRAWRAPLRLWPHGVAVWAITIAAGMVFRLLSGQSAQLPFVVVALIVLAVFLLGHRAVAGRLSRRTKHAPAEGF</sequence>
<feature type="transmembrane region" description="Helical" evidence="1">
    <location>
        <begin position="12"/>
        <end position="32"/>
    </location>
</feature>
<proteinExistence type="predicted"/>
<accession>A0A931G4X0</accession>
<keyword evidence="1" id="KW-0812">Transmembrane</keyword>
<feature type="transmembrane region" description="Helical" evidence="1">
    <location>
        <begin position="44"/>
        <end position="63"/>
    </location>
</feature>
<keyword evidence="3" id="KW-1185">Reference proteome</keyword>
<comment type="caution">
    <text evidence="2">The sequence shown here is derived from an EMBL/GenBank/DDBJ whole genome shotgun (WGS) entry which is preliminary data.</text>
</comment>
<feature type="transmembrane region" description="Helical" evidence="1">
    <location>
        <begin position="101"/>
        <end position="122"/>
    </location>
</feature>
<protein>
    <submittedName>
        <fullName evidence="2">DUF3054 domain-containing protein</fullName>
    </submittedName>
</protein>
<dbReference type="Proteomes" id="UP000655366">
    <property type="component" value="Unassembled WGS sequence"/>
</dbReference>
<evidence type="ECO:0000313" key="3">
    <source>
        <dbReference type="Proteomes" id="UP000655366"/>
    </source>
</evidence>
<keyword evidence="1" id="KW-0472">Membrane</keyword>
<dbReference type="AlphaFoldDB" id="A0A931G4X0"/>
<dbReference type="EMBL" id="JADNYM010000015">
    <property type="protein sequence ID" value="MBG0740201.1"/>
    <property type="molecule type" value="Genomic_DNA"/>
</dbReference>
<evidence type="ECO:0000256" key="1">
    <source>
        <dbReference type="SAM" id="Phobius"/>
    </source>
</evidence>
<name>A0A931G4X0_9MICC</name>
<feature type="transmembrane region" description="Helical" evidence="1">
    <location>
        <begin position="75"/>
        <end position="95"/>
    </location>
</feature>
<dbReference type="InterPro" id="IPR021414">
    <property type="entry name" value="DUF3054"/>
</dbReference>
<reference evidence="2 3" key="1">
    <citation type="submission" date="2020-11" db="EMBL/GenBank/DDBJ databases">
        <title>Arthrobacter antarcticus sp. nov., isolated from Antarctic Soil.</title>
        <authorList>
            <person name="Li J."/>
        </authorList>
    </citation>
    <scope>NUCLEOTIDE SEQUENCE [LARGE SCALE GENOMIC DNA]</scope>
    <source>
        <strain evidence="2 3">Z1-20</strain>
    </source>
</reference>